<comment type="similarity">
    <text evidence="2">Belongs to the phosphatase 2A regulatory subunit A family.</text>
</comment>
<accession>A0A1X2H6N4</accession>
<evidence type="ECO:0000313" key="6">
    <source>
        <dbReference type="EMBL" id="ORY94057.1"/>
    </source>
</evidence>
<dbReference type="Proteomes" id="UP000242180">
    <property type="component" value="Unassembled WGS sequence"/>
</dbReference>
<evidence type="ECO:0000256" key="3">
    <source>
        <dbReference type="PROSITE-ProRule" id="PRU00103"/>
    </source>
</evidence>
<reference evidence="6 7" key="1">
    <citation type="submission" date="2016-07" db="EMBL/GenBank/DDBJ databases">
        <title>Pervasive Adenine N6-methylation of Active Genes in Fungi.</title>
        <authorList>
            <consortium name="DOE Joint Genome Institute"/>
            <person name="Mondo S.J."/>
            <person name="Dannebaum R.O."/>
            <person name="Kuo R.C."/>
            <person name="Labutti K."/>
            <person name="Haridas S."/>
            <person name="Kuo A."/>
            <person name="Salamov A."/>
            <person name="Ahrendt S.R."/>
            <person name="Lipzen A."/>
            <person name="Sullivan W."/>
            <person name="Andreopoulos W.B."/>
            <person name="Clum A."/>
            <person name="Lindquist E."/>
            <person name="Daum C."/>
            <person name="Ramamoorthy G.K."/>
            <person name="Gryganskyi A."/>
            <person name="Culley D."/>
            <person name="Magnuson J.K."/>
            <person name="James T.Y."/>
            <person name="O'Malley M.A."/>
            <person name="Stajich J.E."/>
            <person name="Spatafora J.W."/>
            <person name="Visel A."/>
            <person name="Grigoriev I.V."/>
        </authorList>
    </citation>
    <scope>NUCLEOTIDE SEQUENCE [LARGE SCALE GENOMIC DNA]</scope>
    <source>
        <strain evidence="6 7">NRRL 2496</strain>
    </source>
</reference>
<gene>
    <name evidence="6" type="ORF">BCR43DRAFT_443079</name>
</gene>
<dbReference type="FunCoup" id="A0A1X2H6N4">
    <property type="interactions" value="151"/>
</dbReference>
<dbReference type="InterPro" id="IPR054573">
    <property type="entry name" value="PP2A/SF3B1-like_HEAT"/>
</dbReference>
<keyword evidence="1" id="KW-0677">Repeat</keyword>
<dbReference type="GO" id="GO:0005829">
    <property type="term" value="C:cytosol"/>
    <property type="evidence" value="ECO:0007669"/>
    <property type="project" value="TreeGrafter"/>
</dbReference>
<feature type="repeat" description="HEAT" evidence="3">
    <location>
        <begin position="70"/>
        <end position="108"/>
    </location>
</feature>
<organism evidence="6 7">
    <name type="scientific">Syncephalastrum racemosum</name>
    <name type="common">Filamentous fungus</name>
    <dbReference type="NCBI Taxonomy" id="13706"/>
    <lineage>
        <taxon>Eukaryota</taxon>
        <taxon>Fungi</taxon>
        <taxon>Fungi incertae sedis</taxon>
        <taxon>Mucoromycota</taxon>
        <taxon>Mucoromycotina</taxon>
        <taxon>Mucoromycetes</taxon>
        <taxon>Mucorales</taxon>
        <taxon>Syncephalastraceae</taxon>
        <taxon>Syncephalastrum</taxon>
    </lineage>
</organism>
<dbReference type="OMA" id="NRVEAMQ"/>
<dbReference type="Pfam" id="PF02985">
    <property type="entry name" value="HEAT"/>
    <property type="match status" value="1"/>
</dbReference>
<evidence type="ECO:0000259" key="5">
    <source>
        <dbReference type="Pfam" id="PF22646"/>
    </source>
</evidence>
<feature type="repeat" description="HEAT" evidence="3">
    <location>
        <begin position="302"/>
        <end position="340"/>
    </location>
</feature>
<dbReference type="Pfam" id="PF22646">
    <property type="entry name" value="PPP2R1A-like_HEAT"/>
    <property type="match status" value="1"/>
</dbReference>
<dbReference type="PANTHER" id="PTHR10648:SF4">
    <property type="entry name" value="PROTEIN PHOSPHATASE 2 (FORMERLY 2A), REGULATORY SUBUNIT A, BETA ISOFORM-RELATED"/>
    <property type="match status" value="1"/>
</dbReference>
<dbReference type="InterPro" id="IPR000357">
    <property type="entry name" value="HEAT"/>
</dbReference>
<comment type="caution">
    <text evidence="6">The sequence shown here is derived from an EMBL/GenBank/DDBJ whole genome shotgun (WGS) entry which is preliminary data.</text>
</comment>
<feature type="repeat" description="HEAT" evidence="3">
    <location>
        <begin position="533"/>
        <end position="571"/>
    </location>
</feature>
<dbReference type="PROSITE" id="PS50077">
    <property type="entry name" value="HEAT_REPEAT"/>
    <property type="match status" value="7"/>
</dbReference>
<feature type="repeat" description="HEAT" evidence="3">
    <location>
        <begin position="224"/>
        <end position="262"/>
    </location>
</feature>
<dbReference type="Gene3D" id="1.25.10.10">
    <property type="entry name" value="Leucine-rich Repeat Variant"/>
    <property type="match status" value="1"/>
</dbReference>
<dbReference type="SUPFAM" id="SSF48371">
    <property type="entry name" value="ARM repeat"/>
    <property type="match status" value="1"/>
</dbReference>
<feature type="repeat" description="HEAT" evidence="3">
    <location>
        <begin position="263"/>
        <end position="301"/>
    </location>
</feature>
<name>A0A1X2H6N4_SYNRA</name>
<dbReference type="InterPro" id="IPR021133">
    <property type="entry name" value="HEAT_type_2"/>
</dbReference>
<dbReference type="InterPro" id="IPR051023">
    <property type="entry name" value="PP2A_Regulatory_Subunit_A"/>
</dbReference>
<evidence type="ECO:0000256" key="2">
    <source>
        <dbReference type="ARBA" id="ARBA00038332"/>
    </source>
</evidence>
<dbReference type="GO" id="GO:0019888">
    <property type="term" value="F:protein phosphatase regulator activity"/>
    <property type="evidence" value="ECO:0007669"/>
    <property type="project" value="TreeGrafter"/>
</dbReference>
<feature type="repeat" description="HEAT" evidence="3">
    <location>
        <begin position="380"/>
        <end position="418"/>
    </location>
</feature>
<dbReference type="InterPro" id="IPR011989">
    <property type="entry name" value="ARM-like"/>
</dbReference>
<dbReference type="EMBL" id="MCGN01000008">
    <property type="protein sequence ID" value="ORY94057.1"/>
    <property type="molecule type" value="Genomic_DNA"/>
</dbReference>
<feature type="repeat" description="HEAT" evidence="3">
    <location>
        <begin position="109"/>
        <end position="146"/>
    </location>
</feature>
<feature type="compositionally biased region" description="Low complexity" evidence="4">
    <location>
        <begin position="31"/>
        <end position="46"/>
    </location>
</feature>
<dbReference type="AlphaFoldDB" id="A0A1X2H6N4"/>
<keyword evidence="7" id="KW-1185">Reference proteome</keyword>
<dbReference type="GO" id="GO:0005634">
    <property type="term" value="C:nucleus"/>
    <property type="evidence" value="ECO:0007669"/>
    <property type="project" value="TreeGrafter"/>
</dbReference>
<dbReference type="InterPro" id="IPR016024">
    <property type="entry name" value="ARM-type_fold"/>
</dbReference>
<evidence type="ECO:0000256" key="1">
    <source>
        <dbReference type="ARBA" id="ARBA00022737"/>
    </source>
</evidence>
<evidence type="ECO:0000313" key="7">
    <source>
        <dbReference type="Proteomes" id="UP000242180"/>
    </source>
</evidence>
<dbReference type="Pfam" id="PF13513">
    <property type="entry name" value="HEAT_EZ"/>
    <property type="match status" value="1"/>
</dbReference>
<feature type="domain" description="Phosphatase PP2A regulatory subunit A/Splicing factor 3B subunit 1-like HEAT repeat" evidence="5">
    <location>
        <begin position="335"/>
        <end position="411"/>
    </location>
</feature>
<dbReference type="GO" id="GO:0000159">
    <property type="term" value="C:protein phosphatase type 2A complex"/>
    <property type="evidence" value="ECO:0007669"/>
    <property type="project" value="TreeGrafter"/>
</dbReference>
<proteinExistence type="inferred from homology"/>
<protein>
    <submittedName>
        <fullName evidence="6">Armadillo-type protein</fullName>
    </submittedName>
</protein>
<feature type="region of interest" description="Disordered" evidence="4">
    <location>
        <begin position="1"/>
        <end position="63"/>
    </location>
</feature>
<dbReference type="OrthoDB" id="340346at2759"/>
<dbReference type="InParanoid" id="A0A1X2H6N4"/>
<evidence type="ECO:0000256" key="4">
    <source>
        <dbReference type="SAM" id="MobiDB-lite"/>
    </source>
</evidence>
<feature type="compositionally biased region" description="Low complexity" evidence="4">
    <location>
        <begin position="7"/>
        <end position="24"/>
    </location>
</feature>
<sequence>MEVDPPQSAANGNNNNHNDSAQNQFDASSPTHPQNEQQSEQQEQHTPSPPQADVLDGPTRPGTEEQELYPIAVLVDELKNEDVQLRLNAIRNLGTIALALGPKRTRDELIPFLNDSIDDEDEVLLAVAGELANFSEYVGGPEFAHYLLGPLENLAAVEEVLVRDKAVESLCQVVSVLDGQQIEQHFIPLLKRLTSGEWFTSRISAAGLYAAGYPKCNPEQQTELRGMYAQLMQDDTPMVRRAAAKSLGPFAKTLDKEHLVQQIMPLFIKLTNDDQDTVRLLTVEDLVQISHILTPEECQQTLLPTLKSLGQDKSWRVRYMVASNFGELCDALGESIARDELVNLFVNLIKDSEGEVKVITIGQAPSFGKMVDELTILDKLLPCVKDLVIDTNQHVRAAVASNICGLAPILGKDLTIEYLLPLFLQLLKDDFPDVRLNVICKLENQLGVGFFNDKLLSLCMSWLTDAVFSIRDAATNNLRQLVEIFGHDWAKQTVIPQVVAMASNENYLFRMTTLFAFTAMAGSLTPEIIQESVLPTVLKLKDDTIPNVRFNVAKSLEVLAPLLKNDPSTAELVKSQVSPALEKLGGDADVDVRWFAEKALLAAQ</sequence>
<dbReference type="STRING" id="13706.A0A1X2H6N4"/>
<dbReference type="PANTHER" id="PTHR10648">
    <property type="entry name" value="SERINE/THREONINE-PROTEIN PHOSPHATASE PP2A 65 KDA REGULATORY SUBUNIT"/>
    <property type="match status" value="1"/>
</dbReference>